<sequence length="63" mass="7465">MVERIGADELSKKTATKVWNIHVFCQQQRLCQEEEKRLTSLFGDFATASELLHNVKRAPRWRY</sequence>
<accession>A0A859R069</accession>
<evidence type="ECO:0000313" key="1">
    <source>
        <dbReference type="EMBL" id="QLL65049.1"/>
    </source>
</evidence>
<gene>
    <name evidence="1" type="ORF">FKV68_27175</name>
</gene>
<name>A0A859R069_9HYPH</name>
<dbReference type="EMBL" id="CP041241">
    <property type="protein sequence ID" value="QLL65049.1"/>
    <property type="molecule type" value="Genomic_DNA"/>
</dbReference>
<dbReference type="AlphaFoldDB" id="A0A859R069"/>
<proteinExistence type="predicted"/>
<dbReference type="KEGG" id="emx:FKV68_27175"/>
<dbReference type="Proteomes" id="UP000510721">
    <property type="component" value="Plasmid pEmeITTGR7c"/>
</dbReference>
<reference evidence="1 2" key="1">
    <citation type="submission" date="2019-06" db="EMBL/GenBank/DDBJ databases">
        <title>Complete genome sequence of Ensifer mexicanus ITTG R7 isolated from nodules of Acacia angustissima (Mill.) Kuntze.</title>
        <authorList>
            <person name="Rincon-Rosales R."/>
            <person name="Rogel M.A."/>
            <person name="Guerrero G."/>
            <person name="Rincon-Molina C.I."/>
            <person name="Lopez-Lopez A."/>
            <person name="Martinez-Romero E."/>
        </authorList>
    </citation>
    <scope>NUCLEOTIDE SEQUENCE [LARGE SCALE GENOMIC DNA]</scope>
    <source>
        <strain evidence="1 2">ITTG R7</strain>
        <plasmid evidence="2">pemeittgr7c</plasmid>
    </source>
</reference>
<keyword evidence="1" id="KW-0614">Plasmid</keyword>
<organism evidence="1 2">
    <name type="scientific">Sinorhizobium mexicanum</name>
    <dbReference type="NCBI Taxonomy" id="375549"/>
    <lineage>
        <taxon>Bacteria</taxon>
        <taxon>Pseudomonadati</taxon>
        <taxon>Pseudomonadota</taxon>
        <taxon>Alphaproteobacteria</taxon>
        <taxon>Hyphomicrobiales</taxon>
        <taxon>Rhizobiaceae</taxon>
        <taxon>Sinorhizobium/Ensifer group</taxon>
        <taxon>Sinorhizobium</taxon>
    </lineage>
</organism>
<evidence type="ECO:0000313" key="2">
    <source>
        <dbReference type="Proteomes" id="UP000510721"/>
    </source>
</evidence>
<keyword evidence="2" id="KW-1185">Reference proteome</keyword>
<protein>
    <submittedName>
        <fullName evidence="1">Uncharacterized protein</fullName>
    </submittedName>
</protein>
<dbReference type="RefSeq" id="WP_180943514.1">
    <property type="nucleotide sequence ID" value="NZ_CP041241.1"/>
</dbReference>
<geneLocation type="plasmid" evidence="2">
    <name>pemeittgr7c</name>
</geneLocation>